<dbReference type="InterPro" id="IPR036390">
    <property type="entry name" value="WH_DNA-bd_sf"/>
</dbReference>
<accession>A0ABT4CXS1</accession>
<dbReference type="PANTHER" id="PTHR34298:SF2">
    <property type="entry name" value="SEGREGATION AND CONDENSATION PROTEIN B"/>
    <property type="match status" value="1"/>
</dbReference>
<dbReference type="RefSeq" id="WP_268040052.1">
    <property type="nucleotide sequence ID" value="NZ_JAPQER010000002.1"/>
</dbReference>
<dbReference type="InterPro" id="IPR036388">
    <property type="entry name" value="WH-like_DNA-bd_sf"/>
</dbReference>
<evidence type="ECO:0000256" key="5">
    <source>
        <dbReference type="HAMAP-Rule" id="MF_01804"/>
    </source>
</evidence>
<comment type="function">
    <text evidence="5">Participates in chromosomal partition during cell division. May act via the formation of a condensin-like complex containing Smc and ScpA that pull DNA away from mid-cell into both cell halves.</text>
</comment>
<evidence type="ECO:0000256" key="3">
    <source>
        <dbReference type="ARBA" id="ARBA00022829"/>
    </source>
</evidence>
<protein>
    <recommendedName>
        <fullName evidence="5">Segregation and condensation protein B</fullName>
    </recommendedName>
</protein>
<evidence type="ECO:0000313" key="7">
    <source>
        <dbReference type="Proteomes" id="UP001078443"/>
    </source>
</evidence>
<comment type="subcellular location">
    <subcellularLocation>
        <location evidence="5">Cytoplasm</location>
    </subcellularLocation>
    <text evidence="5">Associated with two foci at the outer edges of the nucleoid region in young cells, and at four foci within both cell halves in older cells.</text>
</comment>
<evidence type="ECO:0000313" key="6">
    <source>
        <dbReference type="EMBL" id="MCY6483776.1"/>
    </source>
</evidence>
<evidence type="ECO:0000256" key="1">
    <source>
        <dbReference type="ARBA" id="ARBA00022490"/>
    </source>
</evidence>
<keyword evidence="2 5" id="KW-0132">Cell division</keyword>
<proteinExistence type="inferred from homology"/>
<dbReference type="SUPFAM" id="SSF46785">
    <property type="entry name" value="Winged helix' DNA-binding domain"/>
    <property type="match status" value="2"/>
</dbReference>
<sequence length="201" mass="23071">MKENNINQIEITEVSNKKRYLSIIESLLFVSGEALPIAEISSIINCSEEFTVNLLKEMQYKYDEDERGIKIISINNNYMFVTKAENGDFVQKLLKTNTRQSLSRAALESLATIVYKQPITRIEIDEIRGVKSDRAIQTLIEKKLIKEVGRKKVPGRPIMYATTEEFLRHFGLDNLKGMPTLESFLGEHEEVLGLNNENEEK</sequence>
<keyword evidence="3 5" id="KW-0159">Chromosome partition</keyword>
<dbReference type="HAMAP" id="MF_01804">
    <property type="entry name" value="ScpB"/>
    <property type="match status" value="1"/>
</dbReference>
<dbReference type="PANTHER" id="PTHR34298">
    <property type="entry name" value="SEGREGATION AND CONDENSATION PROTEIN B"/>
    <property type="match status" value="1"/>
</dbReference>
<keyword evidence="4 5" id="KW-0131">Cell cycle</keyword>
<dbReference type="Pfam" id="PF04079">
    <property type="entry name" value="SMC_ScpB"/>
    <property type="match status" value="1"/>
</dbReference>
<comment type="similarity">
    <text evidence="5">Belongs to the ScpB family.</text>
</comment>
<keyword evidence="1 5" id="KW-0963">Cytoplasm</keyword>
<dbReference type="Proteomes" id="UP001078443">
    <property type="component" value="Unassembled WGS sequence"/>
</dbReference>
<comment type="subunit">
    <text evidence="5">Homodimer. Homodimerization may be required to stabilize the binding of ScpA to the Smc head domains. Component of a cohesin-like complex composed of ScpA, ScpB and the Smc homodimer, in which ScpA and ScpB bind to the head domain of Smc. The presence of the three proteins is required for the association of the complex with DNA.</text>
</comment>
<evidence type="ECO:0000256" key="4">
    <source>
        <dbReference type="ARBA" id="ARBA00023306"/>
    </source>
</evidence>
<dbReference type="InterPro" id="IPR005234">
    <property type="entry name" value="ScpB_csome_segregation"/>
</dbReference>
<comment type="caution">
    <text evidence="6">The sequence shown here is derived from an EMBL/GenBank/DDBJ whole genome shotgun (WGS) entry which is preliminary data.</text>
</comment>
<organism evidence="6 7">
    <name type="scientific">Clostridium aestuarii</name>
    <dbReference type="NCBI Taxonomy" id="338193"/>
    <lineage>
        <taxon>Bacteria</taxon>
        <taxon>Bacillati</taxon>
        <taxon>Bacillota</taxon>
        <taxon>Clostridia</taxon>
        <taxon>Eubacteriales</taxon>
        <taxon>Clostridiaceae</taxon>
        <taxon>Clostridium</taxon>
    </lineage>
</organism>
<dbReference type="PIRSF" id="PIRSF019345">
    <property type="entry name" value="ScpB"/>
    <property type="match status" value="1"/>
</dbReference>
<reference evidence="6" key="1">
    <citation type="submission" date="2022-12" db="EMBL/GenBank/DDBJ databases">
        <authorList>
            <person name="Wang J."/>
        </authorList>
    </citation>
    <scope>NUCLEOTIDE SEQUENCE</scope>
    <source>
        <strain evidence="6">HY-45-18</strain>
    </source>
</reference>
<dbReference type="NCBIfam" id="TIGR00281">
    <property type="entry name" value="SMC-Scp complex subunit ScpB"/>
    <property type="match status" value="1"/>
</dbReference>
<name>A0ABT4CXS1_9CLOT</name>
<dbReference type="Gene3D" id="1.10.10.10">
    <property type="entry name" value="Winged helix-like DNA-binding domain superfamily/Winged helix DNA-binding domain"/>
    <property type="match status" value="2"/>
</dbReference>
<gene>
    <name evidence="5 6" type="primary">scpB</name>
    <name evidence="6" type="ORF">OW763_05355</name>
</gene>
<evidence type="ECO:0000256" key="2">
    <source>
        <dbReference type="ARBA" id="ARBA00022618"/>
    </source>
</evidence>
<keyword evidence="7" id="KW-1185">Reference proteome</keyword>
<dbReference type="EMBL" id="JAPQER010000002">
    <property type="protein sequence ID" value="MCY6483776.1"/>
    <property type="molecule type" value="Genomic_DNA"/>
</dbReference>